<dbReference type="PRINTS" id="PR00480">
    <property type="entry name" value="ASTACIN"/>
</dbReference>
<evidence type="ECO:0000256" key="2">
    <source>
        <dbReference type="ARBA" id="ARBA00022723"/>
    </source>
</evidence>
<organism evidence="10 11">
    <name type="scientific">Brassicogethes aeneus</name>
    <name type="common">Rape pollen beetle</name>
    <name type="synonym">Meligethes aeneus</name>
    <dbReference type="NCBI Taxonomy" id="1431903"/>
    <lineage>
        <taxon>Eukaryota</taxon>
        <taxon>Metazoa</taxon>
        <taxon>Ecdysozoa</taxon>
        <taxon>Arthropoda</taxon>
        <taxon>Hexapoda</taxon>
        <taxon>Insecta</taxon>
        <taxon>Pterygota</taxon>
        <taxon>Neoptera</taxon>
        <taxon>Endopterygota</taxon>
        <taxon>Coleoptera</taxon>
        <taxon>Polyphaga</taxon>
        <taxon>Cucujiformia</taxon>
        <taxon>Nitidulidae</taxon>
        <taxon>Meligethinae</taxon>
        <taxon>Brassicogethes</taxon>
    </lineage>
</organism>
<feature type="binding site" evidence="6">
    <location>
        <position position="71"/>
    </location>
    <ligand>
        <name>Zn(2+)</name>
        <dbReference type="ChEBI" id="CHEBI:29105"/>
        <note>catalytic</note>
    </ligand>
</feature>
<evidence type="ECO:0000256" key="8">
    <source>
        <dbReference type="SAM" id="MobiDB-lite"/>
    </source>
</evidence>
<evidence type="ECO:0000256" key="6">
    <source>
        <dbReference type="PROSITE-ProRule" id="PRU01211"/>
    </source>
</evidence>
<keyword evidence="5 6" id="KW-0482">Metalloprotease</keyword>
<dbReference type="PROSITE" id="PS51864">
    <property type="entry name" value="ASTACIN"/>
    <property type="match status" value="1"/>
</dbReference>
<dbReference type="AlphaFoldDB" id="A0A9P0AU49"/>
<proteinExistence type="predicted"/>
<evidence type="ECO:0000256" key="3">
    <source>
        <dbReference type="ARBA" id="ARBA00022801"/>
    </source>
</evidence>
<keyword evidence="11" id="KW-1185">Reference proteome</keyword>
<dbReference type="PANTHER" id="PTHR10127">
    <property type="entry name" value="DISCOIDIN, CUB, EGF, LAMININ , AND ZINC METALLOPROTEASE DOMAIN CONTAINING"/>
    <property type="match status" value="1"/>
</dbReference>
<evidence type="ECO:0000313" key="10">
    <source>
        <dbReference type="EMBL" id="CAH0548967.1"/>
    </source>
</evidence>
<evidence type="ECO:0000313" key="11">
    <source>
        <dbReference type="Proteomes" id="UP001154078"/>
    </source>
</evidence>
<dbReference type="PANTHER" id="PTHR10127:SF780">
    <property type="entry name" value="METALLOENDOPEPTIDASE"/>
    <property type="match status" value="1"/>
</dbReference>
<keyword evidence="2 6" id="KW-0479">Metal-binding</keyword>
<feature type="compositionally biased region" description="Low complexity" evidence="8">
    <location>
        <begin position="192"/>
        <end position="205"/>
    </location>
</feature>
<sequence>MGIYHKYTCISFRPRQSSDKDYISIVSGTTGCWSSVGRISGKQEINLQSPQCLTKVGTPLHELMHAVGFLHEQNRHERDGYISIAWQNILRGDRFSFPEETIKINRCFIGHTNNFDKASKDETNGFSVPYDFRSVMHYSKTAFSTNGQPTIIPRESAMGSKMGQRDGFSRGDITKINNMYGCPEKTPGYKEPNLTGPPNGETGGNNIAENIIGGILSIFTGRDEEN</sequence>
<feature type="active site" evidence="6">
    <location>
        <position position="62"/>
    </location>
</feature>
<dbReference type="SMART" id="SM00235">
    <property type="entry name" value="ZnMc"/>
    <property type="match status" value="1"/>
</dbReference>
<protein>
    <recommendedName>
        <fullName evidence="7">Metalloendopeptidase</fullName>
        <ecNumber evidence="7">3.4.24.-</ecNumber>
    </recommendedName>
</protein>
<dbReference type="GO" id="GO:0004222">
    <property type="term" value="F:metalloendopeptidase activity"/>
    <property type="evidence" value="ECO:0007669"/>
    <property type="project" value="UniProtKB-UniRule"/>
</dbReference>
<keyword evidence="1 6" id="KW-0645">Protease</keyword>
<dbReference type="InterPro" id="IPR006026">
    <property type="entry name" value="Peptidase_Metallo"/>
</dbReference>
<feature type="region of interest" description="Disordered" evidence="8">
    <location>
        <begin position="186"/>
        <end position="205"/>
    </location>
</feature>
<gene>
    <name evidence="10" type="ORF">MELIAE_LOCUS2295</name>
</gene>
<dbReference type="SUPFAM" id="SSF55486">
    <property type="entry name" value="Metalloproteases ('zincins'), catalytic domain"/>
    <property type="match status" value="1"/>
</dbReference>
<dbReference type="InterPro" id="IPR001506">
    <property type="entry name" value="Peptidase_M12A"/>
</dbReference>
<dbReference type="InterPro" id="IPR034035">
    <property type="entry name" value="Astacin-like_dom"/>
</dbReference>
<dbReference type="Pfam" id="PF01400">
    <property type="entry name" value="Astacin"/>
    <property type="match status" value="1"/>
</dbReference>
<dbReference type="Proteomes" id="UP001154078">
    <property type="component" value="Chromosome 10"/>
</dbReference>
<dbReference type="EC" id="3.4.24.-" evidence="7"/>
<dbReference type="CDD" id="cd04280">
    <property type="entry name" value="ZnMc_astacin_like"/>
    <property type="match status" value="1"/>
</dbReference>
<evidence type="ECO:0000256" key="7">
    <source>
        <dbReference type="RuleBase" id="RU361183"/>
    </source>
</evidence>
<dbReference type="OrthoDB" id="291007at2759"/>
<dbReference type="GO" id="GO:0006508">
    <property type="term" value="P:proteolysis"/>
    <property type="evidence" value="ECO:0007669"/>
    <property type="project" value="UniProtKB-KW"/>
</dbReference>
<keyword evidence="3 6" id="KW-0378">Hydrolase</keyword>
<accession>A0A9P0AU49</accession>
<comment type="caution">
    <text evidence="6">Lacks conserved residue(s) required for the propagation of feature annotation.</text>
</comment>
<evidence type="ECO:0000256" key="4">
    <source>
        <dbReference type="ARBA" id="ARBA00022833"/>
    </source>
</evidence>
<dbReference type="EMBL" id="OV121141">
    <property type="protein sequence ID" value="CAH0548967.1"/>
    <property type="molecule type" value="Genomic_DNA"/>
</dbReference>
<reference evidence="10" key="1">
    <citation type="submission" date="2021-12" db="EMBL/GenBank/DDBJ databases">
        <authorList>
            <person name="King R."/>
        </authorList>
    </citation>
    <scope>NUCLEOTIDE SEQUENCE</scope>
</reference>
<feature type="domain" description="Peptidase M12A" evidence="9">
    <location>
        <begin position="1"/>
        <end position="183"/>
    </location>
</feature>
<evidence type="ECO:0000256" key="5">
    <source>
        <dbReference type="ARBA" id="ARBA00023049"/>
    </source>
</evidence>
<name>A0A9P0AU49_BRAAE</name>
<dbReference type="GO" id="GO:0008270">
    <property type="term" value="F:zinc ion binding"/>
    <property type="evidence" value="ECO:0007669"/>
    <property type="project" value="UniProtKB-UniRule"/>
</dbReference>
<feature type="binding site" evidence="6">
    <location>
        <position position="61"/>
    </location>
    <ligand>
        <name>Zn(2+)</name>
        <dbReference type="ChEBI" id="CHEBI:29105"/>
        <note>catalytic</note>
    </ligand>
</feature>
<comment type="cofactor">
    <cofactor evidence="6 7">
        <name>Zn(2+)</name>
        <dbReference type="ChEBI" id="CHEBI:29105"/>
    </cofactor>
    <text evidence="6 7">Binds 1 zinc ion per subunit.</text>
</comment>
<dbReference type="PROSITE" id="PS51257">
    <property type="entry name" value="PROKAR_LIPOPROTEIN"/>
    <property type="match status" value="1"/>
</dbReference>
<evidence type="ECO:0000256" key="1">
    <source>
        <dbReference type="ARBA" id="ARBA00022670"/>
    </source>
</evidence>
<keyword evidence="4 6" id="KW-0862">Zinc</keyword>
<evidence type="ECO:0000259" key="9">
    <source>
        <dbReference type="PROSITE" id="PS51864"/>
    </source>
</evidence>
<feature type="binding site" evidence="6">
    <location>
        <position position="65"/>
    </location>
    <ligand>
        <name>Zn(2+)</name>
        <dbReference type="ChEBI" id="CHEBI:29105"/>
        <note>catalytic</note>
    </ligand>
</feature>
<dbReference type="InterPro" id="IPR024079">
    <property type="entry name" value="MetalloPept_cat_dom_sf"/>
</dbReference>
<dbReference type="Gene3D" id="3.40.390.10">
    <property type="entry name" value="Collagenase (Catalytic Domain)"/>
    <property type="match status" value="1"/>
</dbReference>